<dbReference type="InterPro" id="IPR038461">
    <property type="entry name" value="Schlafen_AlbA_2_dom_sf"/>
</dbReference>
<evidence type="ECO:0000313" key="3">
    <source>
        <dbReference type="Proteomes" id="UP000663720"/>
    </source>
</evidence>
<dbReference type="InterPro" id="IPR038475">
    <property type="entry name" value="RecG_C_sf"/>
</dbReference>
<gene>
    <name evidence="2" type="ORF">dnl_17530</name>
</gene>
<dbReference type="Gene3D" id="3.30.565.60">
    <property type="match status" value="1"/>
</dbReference>
<evidence type="ECO:0000313" key="2">
    <source>
        <dbReference type="EMBL" id="QTA79482.1"/>
    </source>
</evidence>
<name>A0A975GFP6_9BACT</name>
<keyword evidence="2" id="KW-0547">Nucleotide-binding</keyword>
<dbReference type="PANTHER" id="PTHR30595">
    <property type="entry name" value="GLPR-RELATED TRANSCRIPTIONAL REPRESSOR"/>
    <property type="match status" value="1"/>
</dbReference>
<dbReference type="Gene3D" id="3.30.950.30">
    <property type="entry name" value="Schlafen, AAA domain"/>
    <property type="match status" value="1"/>
</dbReference>
<dbReference type="RefSeq" id="WP_207691232.1">
    <property type="nucleotide sequence ID" value="NZ_CP061799.1"/>
</dbReference>
<dbReference type="Pfam" id="PF04326">
    <property type="entry name" value="SLFN_AlbA_2"/>
    <property type="match status" value="1"/>
</dbReference>
<dbReference type="AlphaFoldDB" id="A0A975GFP6"/>
<dbReference type="PANTHER" id="PTHR30595:SF6">
    <property type="entry name" value="SCHLAFEN ALBA-2 DOMAIN-CONTAINING PROTEIN"/>
    <property type="match status" value="1"/>
</dbReference>
<accession>A0A975GFP6</accession>
<keyword evidence="2" id="KW-0067">ATP-binding</keyword>
<dbReference type="Pfam" id="PF13749">
    <property type="entry name" value="HATPase_c_4"/>
    <property type="match status" value="1"/>
</dbReference>
<dbReference type="KEGG" id="dli:dnl_17530"/>
<dbReference type="EMBL" id="CP061799">
    <property type="protein sequence ID" value="QTA79482.1"/>
    <property type="molecule type" value="Genomic_DNA"/>
</dbReference>
<keyword evidence="2" id="KW-0378">Hydrolase</keyword>
<dbReference type="Proteomes" id="UP000663720">
    <property type="component" value="Chromosome"/>
</dbReference>
<feature type="domain" description="Schlafen AlbA-2" evidence="1">
    <location>
        <begin position="19"/>
        <end position="131"/>
    </location>
</feature>
<dbReference type="InterPro" id="IPR007421">
    <property type="entry name" value="Schlafen_AlbA_2_dom"/>
</dbReference>
<keyword evidence="2" id="KW-0347">Helicase</keyword>
<evidence type="ECO:0000259" key="1">
    <source>
        <dbReference type="Pfam" id="PF04326"/>
    </source>
</evidence>
<organism evidence="2 3">
    <name type="scientific">Desulfonema limicola</name>
    <dbReference type="NCBI Taxonomy" id="45656"/>
    <lineage>
        <taxon>Bacteria</taxon>
        <taxon>Pseudomonadati</taxon>
        <taxon>Thermodesulfobacteriota</taxon>
        <taxon>Desulfobacteria</taxon>
        <taxon>Desulfobacterales</taxon>
        <taxon>Desulfococcaceae</taxon>
        <taxon>Desulfonema</taxon>
    </lineage>
</organism>
<keyword evidence="3" id="KW-1185">Reference proteome</keyword>
<protein>
    <submittedName>
        <fullName evidence="2">Schlafen and ATP-dependent DNA helicase domains-containing protein</fullName>
    </submittedName>
</protein>
<dbReference type="GO" id="GO:0004386">
    <property type="term" value="F:helicase activity"/>
    <property type="evidence" value="ECO:0007669"/>
    <property type="project" value="UniProtKB-KW"/>
</dbReference>
<reference evidence="2" key="1">
    <citation type="journal article" date="2021" name="Microb. Physiol.">
        <title>Proteogenomic Insights into the Physiology of Marine, Sulfate-Reducing, Filamentous Desulfonema limicola and Desulfonema magnum.</title>
        <authorList>
            <person name="Schnaars V."/>
            <person name="Wohlbrand L."/>
            <person name="Scheve S."/>
            <person name="Hinrichs C."/>
            <person name="Reinhardt R."/>
            <person name="Rabus R."/>
        </authorList>
    </citation>
    <scope>NUCLEOTIDE SEQUENCE</scope>
    <source>
        <strain evidence="2">5ac10</strain>
    </source>
</reference>
<sequence>MNYHKYSEEDIKHMIESGESSRLEFKEDSVHNDRLAREISAFANFKGGTILLGVSDSGEIIGLTRDDNEERVMNICSLLIEPRLIPEYELMTADDKKIARITIDTGNEKPYAVLSKGRRNYYIRIGSTCRESTQRELMRMFQDSALLHFEALPSAAVLKDLDMFMVFEHFKTYRGIDLEKLDTQELTRILINCAVMNETEQLTVAGCLLFAKRPDRFYAGAGIAFAVIDGNDFADTLVKVAHFNGVLIDNLEKVLDIIRIYNRSRITGLSDKGQRLEDYEYPFKVIREILINALIHRDYSIEGSQVRVFMLKDFFEVRSPGLIPNFLTVEKMKMGVSYYRNPMLMSFFYDRGLIERLGRGIQMIFAEMKKHNNTEPEIFEQGGELVVRIRKKILNSKD</sequence>
<proteinExistence type="predicted"/>